<organismHost>
    <name type="scientific">Lolium perenne</name>
    <name type="common">Perennial ryegrass</name>
    <dbReference type="NCBI Taxonomy" id="4522"/>
</organismHost>
<dbReference type="GO" id="GO:0005198">
    <property type="term" value="F:structural molecule activity"/>
    <property type="evidence" value="ECO:0007669"/>
    <property type="project" value="InterPro"/>
</dbReference>
<feature type="compositionally biased region" description="Basic residues" evidence="4">
    <location>
        <begin position="37"/>
        <end position="48"/>
    </location>
</feature>
<organismHost>
    <name type="scientific">Oryza sativa</name>
    <name type="common">Rice</name>
    <dbReference type="NCBI Taxonomy" id="4530"/>
</organismHost>
<evidence type="ECO:0000256" key="4">
    <source>
        <dbReference type="SAM" id="MobiDB-lite"/>
    </source>
</evidence>
<keyword evidence="3" id="KW-0946">Virion</keyword>
<dbReference type="Pfam" id="PF00894">
    <property type="entry name" value="Luteo_coat"/>
    <property type="match status" value="1"/>
</dbReference>
<organism evidence="5">
    <name type="scientific">Barley yellow dwarf virus (isolate PAV)</name>
    <name type="common">BYDV</name>
    <dbReference type="NCBI Taxonomy" id="2169986"/>
    <lineage>
        <taxon>Viruses</taxon>
        <taxon>Riboviria</taxon>
        <taxon>Orthornavirae</taxon>
        <taxon>Kitrinoviricota</taxon>
        <taxon>Tolucaviricetes</taxon>
        <taxon>Tolivirales</taxon>
        <taxon>Tombusviridae</taxon>
        <taxon>Regressovirinae</taxon>
        <taxon>Luteovirus</taxon>
        <taxon>Luteovirus pavhordei</taxon>
    </lineage>
</organism>
<sequence>MNSVGRRGPRRANQNGPRRRRRRTVRPVVVVQPNRAGPRRRNGRRKGRGGANPVFRPTGGTEVFVFSVDNLKANSSGAIKFGPSLSQCPALSDGILKSYHRYKITSIRVEFKSHASATTAGAIFIELDTACKQSALGSYINSFTISKTASKVFRSEAINGKEFQESTIDQFWMLYKANGTTSDTAGQFIITMSVSLMTAK</sequence>
<feature type="region of interest" description="Disordered" evidence="4">
    <location>
        <begin position="1"/>
        <end position="54"/>
    </location>
</feature>
<comment type="subcellular location">
    <subcellularLocation>
        <location evidence="1">Virion</location>
    </subcellularLocation>
</comment>
<organismHost>
    <name type="scientific">Triticum aestivum</name>
    <name type="common">Wheat</name>
    <dbReference type="NCBI Taxonomy" id="4565"/>
</organismHost>
<dbReference type="PRINTS" id="PR00915">
    <property type="entry name" value="LUTEOGP1COAT"/>
</dbReference>
<evidence type="ECO:0000256" key="3">
    <source>
        <dbReference type="ARBA" id="ARBA00022844"/>
    </source>
</evidence>
<accession>A0A089N614</accession>
<keyword evidence="2 5" id="KW-0167">Capsid protein</keyword>
<evidence type="ECO:0000256" key="2">
    <source>
        <dbReference type="ARBA" id="ARBA00022561"/>
    </source>
</evidence>
<dbReference type="InterPro" id="IPR029053">
    <property type="entry name" value="Viral_coat"/>
</dbReference>
<dbReference type="Gene3D" id="2.60.120.20">
    <property type="match status" value="1"/>
</dbReference>
<feature type="compositionally biased region" description="Low complexity" evidence="4">
    <location>
        <begin position="26"/>
        <end position="36"/>
    </location>
</feature>
<reference evidence="5" key="1">
    <citation type="submission" date="2014-06" db="EMBL/GenBank/DDBJ databases">
        <authorList>
            <person name="Waziri H.M.A."/>
            <person name="Cheng Z."/>
            <person name="Li S."/>
        </authorList>
    </citation>
    <scope>NUCLEOTIDE SEQUENCE</scope>
    <source>
        <strain evidence="5">Egy-WZ</strain>
    </source>
</reference>
<dbReference type="EMBL" id="KM046987">
    <property type="protein sequence ID" value="AIQ80580.1"/>
    <property type="molecule type" value="Genomic_RNA"/>
</dbReference>
<organismHost>
    <name type="scientific">Lolium multiflorum</name>
    <name type="common">Italian ryegrass</name>
    <name type="synonym">Lolium perenne subsp. multiflorum</name>
    <dbReference type="NCBI Taxonomy" id="4521"/>
</organismHost>
<organismHost>
    <name type="scientific">Avena byzantina</name>
    <dbReference type="NCBI Taxonomy" id="146531"/>
</organismHost>
<organismHost>
    <name type="scientific">Avena sativa</name>
    <name type="common">Oat</name>
    <dbReference type="NCBI Taxonomy" id="4498"/>
</organismHost>
<evidence type="ECO:0000313" key="5">
    <source>
        <dbReference type="EMBL" id="AIQ80580.1"/>
    </source>
</evidence>
<dbReference type="GO" id="GO:0019028">
    <property type="term" value="C:viral capsid"/>
    <property type="evidence" value="ECO:0007669"/>
    <property type="project" value="UniProtKB-KW"/>
</dbReference>
<name>A0A089N614_BYDVP</name>
<organismHost>
    <name type="scientific">Zea mays</name>
    <name type="common">Maize</name>
    <dbReference type="NCBI Taxonomy" id="4577"/>
</organismHost>
<proteinExistence type="predicted"/>
<organismHost>
    <name type="scientific">Hordeum vulgare</name>
    <name type="common">Barley</name>
    <dbReference type="NCBI Taxonomy" id="4513"/>
</organismHost>
<organismHost>
    <name type="scientific">Secale cereale</name>
    <name type="common">Rye</name>
    <dbReference type="NCBI Taxonomy" id="4550"/>
</organismHost>
<dbReference type="InterPro" id="IPR001517">
    <property type="entry name" value="Luteo_coat"/>
</dbReference>
<protein>
    <submittedName>
        <fullName evidence="5">Coat protein</fullName>
    </submittedName>
</protein>
<evidence type="ECO:0000256" key="1">
    <source>
        <dbReference type="ARBA" id="ARBA00004328"/>
    </source>
</evidence>